<reference evidence="1" key="1">
    <citation type="journal article" date="2014" name="Front. Microbiol.">
        <title>High frequency of phylogenetically diverse reductive dehalogenase-homologous genes in deep subseafloor sedimentary metagenomes.</title>
        <authorList>
            <person name="Kawai M."/>
            <person name="Futagami T."/>
            <person name="Toyoda A."/>
            <person name="Takaki Y."/>
            <person name="Nishi S."/>
            <person name="Hori S."/>
            <person name="Arai W."/>
            <person name="Tsubouchi T."/>
            <person name="Morono Y."/>
            <person name="Uchiyama I."/>
            <person name="Ito T."/>
            <person name="Fujiyama A."/>
            <person name="Inagaki F."/>
            <person name="Takami H."/>
        </authorList>
    </citation>
    <scope>NUCLEOTIDE SEQUENCE</scope>
    <source>
        <strain evidence="1">Expedition CK06-06</strain>
    </source>
</reference>
<comment type="caution">
    <text evidence="1">The sequence shown here is derived from an EMBL/GenBank/DDBJ whole genome shotgun (WGS) entry which is preliminary data.</text>
</comment>
<sequence>RAIKYCNDLVPPPALGVQAAVVNLGNGSFDTSVGGSGDANLDSIQFLSSGANLVNSQGDPYTVSLGSLTNFLTTTVTNATLDGCAALCEDKIRTGCDVKFMAAIGGGANAAALRVTGTVNDLFVNIGQIAVFTGYGVNDDTANTNPISYALNEMTLDGNNVTGFHFTDGIKTINVGSIKVSGAFTGTTCFDCDGGQVDITATSIEAVMIIDADGTADVSATVSRASGDISLASGTNVDTNISSMNGDIDVSGCYFGNISRHIGDATVQSGGELHYRSSSLTGNASVLSGGVGYLNCNKLTGD</sequence>
<proteinExistence type="predicted"/>
<feature type="non-terminal residue" evidence="1">
    <location>
        <position position="1"/>
    </location>
</feature>
<name>X0U7X0_9ZZZZ</name>
<accession>X0U7X0</accession>
<organism evidence="1">
    <name type="scientific">marine sediment metagenome</name>
    <dbReference type="NCBI Taxonomy" id="412755"/>
    <lineage>
        <taxon>unclassified sequences</taxon>
        <taxon>metagenomes</taxon>
        <taxon>ecological metagenomes</taxon>
    </lineage>
</organism>
<dbReference type="EMBL" id="BARS01010605">
    <property type="protein sequence ID" value="GAF95436.1"/>
    <property type="molecule type" value="Genomic_DNA"/>
</dbReference>
<dbReference type="AlphaFoldDB" id="X0U7X0"/>
<protein>
    <submittedName>
        <fullName evidence="1">Uncharacterized protein</fullName>
    </submittedName>
</protein>
<feature type="non-terminal residue" evidence="1">
    <location>
        <position position="302"/>
    </location>
</feature>
<evidence type="ECO:0000313" key="1">
    <source>
        <dbReference type="EMBL" id="GAF95436.1"/>
    </source>
</evidence>
<gene>
    <name evidence="1" type="ORF">S01H1_19601</name>
</gene>